<evidence type="ECO:0000313" key="1">
    <source>
        <dbReference type="EMBL" id="PFG43750.1"/>
    </source>
</evidence>
<dbReference type="NCBIfam" id="TIGR03847">
    <property type="entry name" value="conserved hypothetical protein"/>
    <property type="match status" value="1"/>
</dbReference>
<gene>
    <name evidence="1" type="ORF">ATJ88_2457</name>
</gene>
<name>A0A2A9EZQ9_9MICO</name>
<accession>A0A2A9EZQ9</accession>
<dbReference type="Proteomes" id="UP000224130">
    <property type="component" value="Unassembled WGS sequence"/>
</dbReference>
<dbReference type="RefSeq" id="WP_098464057.1">
    <property type="nucleotide sequence ID" value="NZ_PDJJ01000001.1"/>
</dbReference>
<dbReference type="InterPro" id="IPR021441">
    <property type="entry name" value="DUF3090"/>
</dbReference>
<dbReference type="EMBL" id="PDJJ01000001">
    <property type="protein sequence ID" value="PFG43750.1"/>
    <property type="molecule type" value="Genomic_DNA"/>
</dbReference>
<evidence type="ECO:0000313" key="2">
    <source>
        <dbReference type="Proteomes" id="UP000224130"/>
    </source>
</evidence>
<keyword evidence="2" id="KW-1185">Reference proteome</keyword>
<comment type="caution">
    <text evidence="1">The sequence shown here is derived from an EMBL/GenBank/DDBJ whole genome shotgun (WGS) entry which is preliminary data.</text>
</comment>
<dbReference type="Pfam" id="PF11290">
    <property type="entry name" value="DUF3090"/>
    <property type="match status" value="1"/>
</dbReference>
<dbReference type="AlphaFoldDB" id="A0A2A9EZQ9"/>
<organism evidence="1 2">
    <name type="scientific">Isoptericola jiangsuensis</name>
    <dbReference type="NCBI Taxonomy" id="548579"/>
    <lineage>
        <taxon>Bacteria</taxon>
        <taxon>Bacillati</taxon>
        <taxon>Actinomycetota</taxon>
        <taxon>Actinomycetes</taxon>
        <taxon>Micrococcales</taxon>
        <taxon>Promicromonosporaceae</taxon>
        <taxon>Isoptericola</taxon>
    </lineage>
</organism>
<protein>
    <submittedName>
        <fullName evidence="1">Putative repeat protein (TIGR03847 family)</fullName>
    </submittedName>
</protein>
<sequence>MTTLVHSFDWPDRVVIGTVGRPGSRTFYLQARAGDRTTSVAMEKQQSAVLAGMIDRLLDGLAEADGQLSIPAEAPVELVDDGPLDQPVEEDFRAGSMRLGWDPRTAQLVIEAFPVGEEPIDADDADGVGVDAEDAAPSEMLLLRIPVGTARAFAERARRVVAAGRPACPLCGMPVDSDGHECAPGSGD</sequence>
<reference evidence="1 2" key="1">
    <citation type="submission" date="2017-10" db="EMBL/GenBank/DDBJ databases">
        <title>Sequencing the genomes of 1000 actinobacteria strains.</title>
        <authorList>
            <person name="Klenk H.-P."/>
        </authorList>
    </citation>
    <scope>NUCLEOTIDE SEQUENCE [LARGE SCALE GENOMIC DNA]</scope>
    <source>
        <strain evidence="1 2">DSM 21863</strain>
    </source>
</reference>
<dbReference type="OrthoDB" id="156387at2"/>
<proteinExistence type="predicted"/>